<feature type="compositionally biased region" description="Polar residues" evidence="1">
    <location>
        <begin position="87"/>
        <end position="101"/>
    </location>
</feature>
<evidence type="ECO:0000313" key="2">
    <source>
        <dbReference type="EMBL" id="KKN67023.1"/>
    </source>
</evidence>
<dbReference type="AlphaFoldDB" id="A0A0F9VMK2"/>
<comment type="caution">
    <text evidence="2">The sequence shown here is derived from an EMBL/GenBank/DDBJ whole genome shotgun (WGS) entry which is preliminary data.</text>
</comment>
<sequence length="172" mass="19488">MTLKDKERDSYFFSDYIKVIKTKDIAKAVKELKEDLKCYCENAYRCPNCNFILKVDKIFGDFNDNSPQSVLENSEDKEPEDELGKNLSRNLSADSSGSDNQKGCGKWYLKEIEKGLNEPCLCGRHGSCPECQGDVCECGHDKEKHFSDKMGELCGDLKCRCKKFKPVKGDGE</sequence>
<dbReference type="EMBL" id="LAZR01000485">
    <property type="protein sequence ID" value="KKN67023.1"/>
    <property type="molecule type" value="Genomic_DNA"/>
</dbReference>
<proteinExistence type="predicted"/>
<reference evidence="2" key="1">
    <citation type="journal article" date="2015" name="Nature">
        <title>Complex archaea that bridge the gap between prokaryotes and eukaryotes.</title>
        <authorList>
            <person name="Spang A."/>
            <person name="Saw J.H."/>
            <person name="Jorgensen S.L."/>
            <person name="Zaremba-Niedzwiedzka K."/>
            <person name="Martijn J."/>
            <person name="Lind A.E."/>
            <person name="van Eijk R."/>
            <person name="Schleper C."/>
            <person name="Guy L."/>
            <person name="Ettema T.J."/>
        </authorList>
    </citation>
    <scope>NUCLEOTIDE SEQUENCE</scope>
</reference>
<evidence type="ECO:0000256" key="1">
    <source>
        <dbReference type="SAM" id="MobiDB-lite"/>
    </source>
</evidence>
<accession>A0A0F9VMK2</accession>
<organism evidence="2">
    <name type="scientific">marine sediment metagenome</name>
    <dbReference type="NCBI Taxonomy" id="412755"/>
    <lineage>
        <taxon>unclassified sequences</taxon>
        <taxon>metagenomes</taxon>
        <taxon>ecological metagenomes</taxon>
    </lineage>
</organism>
<protein>
    <submittedName>
        <fullName evidence="2">Uncharacterized protein</fullName>
    </submittedName>
</protein>
<name>A0A0F9VMK2_9ZZZZ</name>
<feature type="region of interest" description="Disordered" evidence="1">
    <location>
        <begin position="69"/>
        <end position="102"/>
    </location>
</feature>
<gene>
    <name evidence="2" type="ORF">LCGC14_0465770</name>
</gene>